<dbReference type="Pfam" id="PF06220">
    <property type="entry name" value="zf-U1"/>
    <property type="match status" value="1"/>
</dbReference>
<keyword evidence="6" id="KW-1185">Reference proteome</keyword>
<dbReference type="InterPro" id="IPR036236">
    <property type="entry name" value="Znf_C2H2_sf"/>
</dbReference>
<comment type="caution">
    <text evidence="5">The sequence shown here is derived from an EMBL/GenBank/DDBJ whole genome shotgun (WGS) entry which is preliminary data.</text>
</comment>
<evidence type="ECO:0000313" key="5">
    <source>
        <dbReference type="EMBL" id="KAL1230637.1"/>
    </source>
</evidence>
<accession>A0ABR3K5L7</accession>
<keyword evidence="1" id="KW-0479">Metal-binding</keyword>
<dbReference type="Proteomes" id="UP001558632">
    <property type="component" value="Unassembled WGS sequence"/>
</dbReference>
<feature type="domain" description="U1-C C2H2-type zinc finger" evidence="4">
    <location>
        <begin position="5"/>
        <end position="38"/>
    </location>
</feature>
<evidence type="ECO:0000256" key="3">
    <source>
        <dbReference type="ARBA" id="ARBA00022833"/>
    </source>
</evidence>
<reference evidence="5 6" key="1">
    <citation type="submission" date="2024-07" db="EMBL/GenBank/DDBJ databases">
        <title>Enhanced genomic and transcriptomic resources for Trichinella pseudospiralis and T. spiralis underpin the discovery of pronounced molecular differences between stages and species.</title>
        <authorList>
            <person name="Pasi K.K."/>
            <person name="La Rosa G."/>
            <person name="Gomez-Morales M.A."/>
            <person name="Tosini F."/>
            <person name="Sumanam S."/>
            <person name="Young N.D."/>
            <person name="Chang B.C."/>
            <person name="Robin G.B."/>
        </authorList>
    </citation>
    <scope>NUCLEOTIDE SEQUENCE [LARGE SCALE GENOMIC DNA]</scope>
    <source>
        <strain evidence="5">ISS534</strain>
    </source>
</reference>
<evidence type="ECO:0000259" key="4">
    <source>
        <dbReference type="Pfam" id="PF06220"/>
    </source>
</evidence>
<dbReference type="SUPFAM" id="SSF57667">
    <property type="entry name" value="beta-beta-alpha zinc fingers"/>
    <property type="match status" value="1"/>
</dbReference>
<keyword evidence="3" id="KW-0862">Zinc</keyword>
<evidence type="ECO:0000256" key="2">
    <source>
        <dbReference type="ARBA" id="ARBA00022771"/>
    </source>
</evidence>
<evidence type="ECO:0000313" key="6">
    <source>
        <dbReference type="Proteomes" id="UP001558632"/>
    </source>
</evidence>
<evidence type="ECO:0000256" key="1">
    <source>
        <dbReference type="ARBA" id="ARBA00022723"/>
    </source>
</evidence>
<keyword evidence="2" id="KW-0863">Zinc-finger</keyword>
<protein>
    <submittedName>
        <fullName evidence="5">Zinc finger matrin-type protein</fullName>
    </submittedName>
</protein>
<dbReference type="InterPro" id="IPR013085">
    <property type="entry name" value="U1-CZ_Znf_C2H2"/>
</dbReference>
<gene>
    <name evidence="5" type="ORF">TSPI_05574</name>
</gene>
<organism evidence="5 6">
    <name type="scientific">Trichinella spiralis</name>
    <name type="common">Trichina worm</name>
    <dbReference type="NCBI Taxonomy" id="6334"/>
    <lineage>
        <taxon>Eukaryota</taxon>
        <taxon>Metazoa</taxon>
        <taxon>Ecdysozoa</taxon>
        <taxon>Nematoda</taxon>
        <taxon>Enoplea</taxon>
        <taxon>Dorylaimia</taxon>
        <taxon>Trichinellida</taxon>
        <taxon>Trichinellidae</taxon>
        <taxon>Trichinella</taxon>
    </lineage>
</organism>
<name>A0ABR3K5L7_TRISP</name>
<proteinExistence type="predicted"/>
<dbReference type="EMBL" id="JBEUSY010000468">
    <property type="protein sequence ID" value="KAL1230637.1"/>
    <property type="molecule type" value="Genomic_DNA"/>
</dbReference>
<dbReference type="Gene3D" id="3.30.160.60">
    <property type="entry name" value="Classic Zinc Finger"/>
    <property type="match status" value="1"/>
</dbReference>
<sequence>MVKPYFCEYCNRKFKGDVRTRKLHLQSQAHRTAYAAYYAQFEKYRREEMNEQRLSSFAAKSKQKISSKNANDILNHWLQINRPDLYAFSMLRKQLIQLEYDVNKWPIELTESFAKNHQQQSGVLKFIFFEINVTDVDIVHLGS</sequence>